<dbReference type="Gene3D" id="1.25.40.420">
    <property type="match status" value="1"/>
</dbReference>
<sequence>MAHSKGPQNESSEDWSSVSQSEDESDREVDGCSKVYTFTDDNRQNACLQGFNELFETKQLLDLKLCVDNKIFDCHKSLLASSSEYFRTMFTTDLMERDKSEVTINGVDALSMELIIRYLYTGKVELETDTVQNLLSAANLFQLADLRTGCAAFMAEKLDTENCLGIHFFAQAHECKFLQEEAKEMVTENFLDVSETTEFLELAPDHLMQILKYDEIRALEEDIFESVRAWLEHSPEDRAAYIYDVLSLIRFMLIDEYFLYDRVKNNTFLQSESRIQTLLDEVIKFKMLTNRLVECDLMLEPRLGYDYTRMIVYTSYMDDEKRQILQVYVGKSENTAARKLGLCSIPVENPAILVTGDKDLYLAGGDDGSRGLFKWSSEENAFEDCTSMPVNRKHFCLVQVDKNIYALGGRSEDCNLSRVDCYSEEEDEWKTVAPMPKALRCFCAIAFRGKLYVFGGETEKISKKVTKGRAELNKQTLCYDPHDNKWIVLAEMSQARALAGCTVYRNKIYIIGGFGQITESWIKNKSPEHCLSSVEIYDPEVNSWLQGPDLPIPLCGMGVVKFRGTIYVLGGEDDDDETNCVYSLNSAIDSWQPEEDMVTGITETTVYSSYAVATIPD</sequence>
<dbReference type="PANTHER" id="PTHR24412">
    <property type="entry name" value="KELCH PROTEIN"/>
    <property type="match status" value="1"/>
</dbReference>
<dbReference type="FunFam" id="1.25.40.420:FF:000001">
    <property type="entry name" value="Kelch-like family member 12"/>
    <property type="match status" value="1"/>
</dbReference>
<dbReference type="PROSITE" id="PS50097">
    <property type="entry name" value="BTB"/>
    <property type="match status" value="1"/>
</dbReference>
<evidence type="ECO:0000256" key="1">
    <source>
        <dbReference type="ARBA" id="ARBA00022441"/>
    </source>
</evidence>
<dbReference type="InterPro" id="IPR011705">
    <property type="entry name" value="BACK"/>
</dbReference>
<dbReference type="SUPFAM" id="SSF117281">
    <property type="entry name" value="Kelch motif"/>
    <property type="match status" value="1"/>
</dbReference>
<reference evidence="5" key="1">
    <citation type="journal article" date="2023" name="Mol. Biol. Evol.">
        <title>Third-Generation Sequencing Reveals the Adaptive Role of the Epigenome in Three Deep-Sea Polychaetes.</title>
        <authorList>
            <person name="Perez M."/>
            <person name="Aroh O."/>
            <person name="Sun Y."/>
            <person name="Lan Y."/>
            <person name="Juniper S.K."/>
            <person name="Young C.R."/>
            <person name="Angers B."/>
            <person name="Qian P.Y."/>
        </authorList>
    </citation>
    <scope>NUCLEOTIDE SEQUENCE</scope>
    <source>
        <strain evidence="5">P08H-3</strain>
    </source>
</reference>
<dbReference type="PANTHER" id="PTHR24412:SF463">
    <property type="entry name" value="KELCH-LIKE PROTEIN 40A"/>
    <property type="match status" value="1"/>
</dbReference>
<dbReference type="AlphaFoldDB" id="A0AAD9MVQ9"/>
<keyword evidence="2" id="KW-0677">Repeat</keyword>
<dbReference type="Pfam" id="PF01344">
    <property type="entry name" value="Kelch_1"/>
    <property type="match status" value="4"/>
</dbReference>
<dbReference type="Gene3D" id="2.120.10.80">
    <property type="entry name" value="Kelch-type beta propeller"/>
    <property type="match status" value="1"/>
</dbReference>
<dbReference type="EMBL" id="JAODUP010000669">
    <property type="protein sequence ID" value="KAK2145616.1"/>
    <property type="molecule type" value="Genomic_DNA"/>
</dbReference>
<dbReference type="InterPro" id="IPR000210">
    <property type="entry name" value="BTB/POZ_dom"/>
</dbReference>
<feature type="region of interest" description="Disordered" evidence="3">
    <location>
        <begin position="1"/>
        <end position="28"/>
    </location>
</feature>
<dbReference type="SMART" id="SM00875">
    <property type="entry name" value="BACK"/>
    <property type="match status" value="1"/>
</dbReference>
<dbReference type="InterPro" id="IPR006652">
    <property type="entry name" value="Kelch_1"/>
</dbReference>
<proteinExistence type="predicted"/>
<gene>
    <name evidence="5" type="ORF">LSH36_669g04034</name>
</gene>
<name>A0AAD9MVQ9_9ANNE</name>
<evidence type="ECO:0000256" key="2">
    <source>
        <dbReference type="ARBA" id="ARBA00022737"/>
    </source>
</evidence>
<dbReference type="SMART" id="SM00612">
    <property type="entry name" value="Kelch"/>
    <property type="match status" value="5"/>
</dbReference>
<dbReference type="Proteomes" id="UP001208570">
    <property type="component" value="Unassembled WGS sequence"/>
</dbReference>
<dbReference type="InterPro" id="IPR011333">
    <property type="entry name" value="SKP1/BTB/POZ_sf"/>
</dbReference>
<dbReference type="Gene3D" id="3.30.710.10">
    <property type="entry name" value="Potassium Channel Kv1.1, Chain A"/>
    <property type="match status" value="1"/>
</dbReference>
<evidence type="ECO:0000259" key="4">
    <source>
        <dbReference type="PROSITE" id="PS50097"/>
    </source>
</evidence>
<dbReference type="SUPFAM" id="SSF54695">
    <property type="entry name" value="POZ domain"/>
    <property type="match status" value="1"/>
</dbReference>
<dbReference type="InterPro" id="IPR017096">
    <property type="entry name" value="BTB-kelch_protein"/>
</dbReference>
<protein>
    <recommendedName>
        <fullName evidence="4">BTB domain-containing protein</fullName>
    </recommendedName>
</protein>
<dbReference type="SMART" id="SM00225">
    <property type="entry name" value="BTB"/>
    <property type="match status" value="1"/>
</dbReference>
<organism evidence="5 6">
    <name type="scientific">Paralvinella palmiformis</name>
    <dbReference type="NCBI Taxonomy" id="53620"/>
    <lineage>
        <taxon>Eukaryota</taxon>
        <taxon>Metazoa</taxon>
        <taxon>Spiralia</taxon>
        <taxon>Lophotrochozoa</taxon>
        <taxon>Annelida</taxon>
        <taxon>Polychaeta</taxon>
        <taxon>Sedentaria</taxon>
        <taxon>Canalipalpata</taxon>
        <taxon>Terebellida</taxon>
        <taxon>Terebelliformia</taxon>
        <taxon>Alvinellidae</taxon>
        <taxon>Paralvinella</taxon>
    </lineage>
</organism>
<dbReference type="InterPro" id="IPR015915">
    <property type="entry name" value="Kelch-typ_b-propeller"/>
</dbReference>
<dbReference type="Pfam" id="PF07707">
    <property type="entry name" value="BACK"/>
    <property type="match status" value="1"/>
</dbReference>
<evidence type="ECO:0000313" key="6">
    <source>
        <dbReference type="Proteomes" id="UP001208570"/>
    </source>
</evidence>
<dbReference type="Pfam" id="PF00651">
    <property type="entry name" value="BTB"/>
    <property type="match status" value="1"/>
</dbReference>
<evidence type="ECO:0000313" key="5">
    <source>
        <dbReference type="EMBL" id="KAK2145616.1"/>
    </source>
</evidence>
<feature type="domain" description="BTB" evidence="4">
    <location>
        <begin position="61"/>
        <end position="128"/>
    </location>
</feature>
<evidence type="ECO:0000256" key="3">
    <source>
        <dbReference type="SAM" id="MobiDB-lite"/>
    </source>
</evidence>
<accession>A0AAD9MVQ9</accession>
<dbReference type="PIRSF" id="PIRSF037037">
    <property type="entry name" value="Kelch-like_protein_gigaxonin"/>
    <property type="match status" value="1"/>
</dbReference>
<keyword evidence="6" id="KW-1185">Reference proteome</keyword>
<comment type="caution">
    <text evidence="5">The sequence shown here is derived from an EMBL/GenBank/DDBJ whole genome shotgun (WGS) entry which is preliminary data.</text>
</comment>
<keyword evidence="1" id="KW-0880">Kelch repeat</keyword>